<evidence type="ECO:0000256" key="2">
    <source>
        <dbReference type="ARBA" id="ARBA00022448"/>
    </source>
</evidence>
<comment type="subcellular location">
    <subcellularLocation>
        <location evidence="1">Cell membrane</location>
        <topology evidence="1">Multi-pass membrane protein</topology>
    </subcellularLocation>
</comment>
<dbReference type="CDD" id="cd06261">
    <property type="entry name" value="TM_PBP2"/>
    <property type="match status" value="1"/>
</dbReference>
<proteinExistence type="predicted"/>
<dbReference type="EMBL" id="JACHJY010000017">
    <property type="protein sequence ID" value="MBB4987118.1"/>
    <property type="molecule type" value="Genomic_DNA"/>
</dbReference>
<evidence type="ECO:0000256" key="6">
    <source>
        <dbReference type="ARBA" id="ARBA00023136"/>
    </source>
</evidence>
<keyword evidence="4 8" id="KW-0812">Transmembrane</keyword>
<feature type="region of interest" description="Disordered" evidence="7">
    <location>
        <begin position="1"/>
        <end position="40"/>
    </location>
</feature>
<dbReference type="SUPFAM" id="SSF161098">
    <property type="entry name" value="MetI-like"/>
    <property type="match status" value="1"/>
</dbReference>
<dbReference type="PANTHER" id="PTHR30183:SF3">
    <property type="entry name" value="MOLYBDENUM TRANSPORT SYSTEM PERMEASE PROTEIN MODB"/>
    <property type="match status" value="1"/>
</dbReference>
<evidence type="ECO:0000256" key="8">
    <source>
        <dbReference type="SAM" id="Phobius"/>
    </source>
</evidence>
<keyword evidence="3" id="KW-1003">Cell membrane</keyword>
<evidence type="ECO:0000259" key="9">
    <source>
        <dbReference type="Pfam" id="PF00528"/>
    </source>
</evidence>
<evidence type="ECO:0000256" key="4">
    <source>
        <dbReference type="ARBA" id="ARBA00022692"/>
    </source>
</evidence>
<dbReference type="Gene3D" id="1.10.3720.10">
    <property type="entry name" value="MetI-like"/>
    <property type="match status" value="1"/>
</dbReference>
<keyword evidence="11" id="KW-1185">Reference proteome</keyword>
<dbReference type="Pfam" id="PF00528">
    <property type="entry name" value="BPD_transp_1"/>
    <property type="match status" value="1"/>
</dbReference>
<keyword evidence="2" id="KW-0813">Transport</keyword>
<sequence>MSRCSSPSGIADSSGRGWSTASAALRRSTPPEPCRRQRSSPCPLVISLEGALGRLRPRYEETAASRGASPVRAFFTVTLPTAAPGVVAGAALTWARELGEFGAPITFAGDPPGTAQTPPFQVYLLLQDDPEAATPVSLLLLALAMTVLIALP</sequence>
<dbReference type="PANTHER" id="PTHR30183">
    <property type="entry name" value="MOLYBDENUM TRANSPORT SYSTEM PERMEASE PROTEIN MODB"/>
    <property type="match status" value="1"/>
</dbReference>
<gene>
    <name evidence="10" type="ORF">GGE06_008090</name>
</gene>
<dbReference type="InterPro" id="IPR035906">
    <property type="entry name" value="MetI-like_sf"/>
</dbReference>
<feature type="transmembrane region" description="Helical" evidence="8">
    <location>
        <begin position="132"/>
        <end position="151"/>
    </location>
</feature>
<evidence type="ECO:0000313" key="10">
    <source>
        <dbReference type="EMBL" id="MBB4987118.1"/>
    </source>
</evidence>
<accession>A0A7W7U936</accession>
<dbReference type="AlphaFoldDB" id="A0A7W7U936"/>
<dbReference type="Proteomes" id="UP000582643">
    <property type="component" value="Unassembled WGS sequence"/>
</dbReference>
<organism evidence="10 11">
    <name type="scientific">Streptomyces nymphaeiformis</name>
    <dbReference type="NCBI Taxonomy" id="2663842"/>
    <lineage>
        <taxon>Bacteria</taxon>
        <taxon>Bacillati</taxon>
        <taxon>Actinomycetota</taxon>
        <taxon>Actinomycetes</taxon>
        <taxon>Kitasatosporales</taxon>
        <taxon>Streptomycetaceae</taxon>
        <taxon>Streptomyces</taxon>
    </lineage>
</organism>
<dbReference type="InterPro" id="IPR000515">
    <property type="entry name" value="MetI-like"/>
</dbReference>
<comment type="caution">
    <text evidence="10">The sequence shown here is derived from an EMBL/GenBank/DDBJ whole genome shotgun (WGS) entry which is preliminary data.</text>
</comment>
<protein>
    <submittedName>
        <fullName evidence="10">ABC-type molybdate transport system permease subunit</fullName>
    </submittedName>
</protein>
<keyword evidence="6 8" id="KW-0472">Membrane</keyword>
<evidence type="ECO:0000256" key="5">
    <source>
        <dbReference type="ARBA" id="ARBA00022989"/>
    </source>
</evidence>
<evidence type="ECO:0000313" key="11">
    <source>
        <dbReference type="Proteomes" id="UP000582643"/>
    </source>
</evidence>
<dbReference type="GO" id="GO:0055085">
    <property type="term" value="P:transmembrane transport"/>
    <property type="evidence" value="ECO:0007669"/>
    <property type="project" value="InterPro"/>
</dbReference>
<evidence type="ECO:0000256" key="1">
    <source>
        <dbReference type="ARBA" id="ARBA00004651"/>
    </source>
</evidence>
<reference evidence="10 11" key="1">
    <citation type="submission" date="2020-08" db="EMBL/GenBank/DDBJ databases">
        <title>Genomic Encyclopedia of Type Strains, Phase III (KMG-III): the genomes of soil and plant-associated and newly described type strains.</title>
        <authorList>
            <person name="Whitman W."/>
        </authorList>
    </citation>
    <scope>NUCLEOTIDE SEQUENCE [LARGE SCALE GENOMIC DNA]</scope>
    <source>
        <strain evidence="10 11">SFB5A</strain>
    </source>
</reference>
<dbReference type="GO" id="GO:0005886">
    <property type="term" value="C:plasma membrane"/>
    <property type="evidence" value="ECO:0007669"/>
    <property type="project" value="UniProtKB-SubCell"/>
</dbReference>
<name>A0A7W7U936_9ACTN</name>
<feature type="transmembrane region" description="Helical" evidence="8">
    <location>
        <begin position="73"/>
        <end position="95"/>
    </location>
</feature>
<evidence type="ECO:0000256" key="7">
    <source>
        <dbReference type="SAM" id="MobiDB-lite"/>
    </source>
</evidence>
<feature type="domain" description="ABC transmembrane type-1" evidence="9">
    <location>
        <begin position="45"/>
        <end position="149"/>
    </location>
</feature>
<evidence type="ECO:0000256" key="3">
    <source>
        <dbReference type="ARBA" id="ARBA00022475"/>
    </source>
</evidence>
<keyword evidence="5 8" id="KW-1133">Transmembrane helix</keyword>